<feature type="transmembrane region" description="Helical" evidence="5">
    <location>
        <begin position="82"/>
        <end position="98"/>
    </location>
</feature>
<keyword evidence="3" id="KW-0862">Zinc</keyword>
<gene>
    <name evidence="7" type="ORF">CDL12_25389</name>
</gene>
<reference evidence="8" key="1">
    <citation type="journal article" date="2018" name="Gigascience">
        <title>Genome assembly of the Pink Ipe (Handroanthus impetiginosus, Bignoniaceae), a highly valued, ecologically keystone Neotropical timber forest tree.</title>
        <authorList>
            <person name="Silva-Junior O.B."/>
            <person name="Grattapaglia D."/>
            <person name="Novaes E."/>
            <person name="Collevatti R.G."/>
        </authorList>
    </citation>
    <scope>NUCLEOTIDE SEQUENCE [LARGE SCALE GENOMIC DNA]</scope>
    <source>
        <strain evidence="8">cv. UFG-1</strain>
    </source>
</reference>
<keyword evidence="7" id="KW-0413">Isomerase</keyword>
<dbReference type="OrthoDB" id="2822301at2759"/>
<dbReference type="Proteomes" id="UP000231279">
    <property type="component" value="Unassembled WGS sequence"/>
</dbReference>
<evidence type="ECO:0000313" key="7">
    <source>
        <dbReference type="EMBL" id="PIN02097.1"/>
    </source>
</evidence>
<protein>
    <submittedName>
        <fullName evidence="7">DNA topoisomerase</fullName>
        <ecNumber evidence="7">5.99.1.2</ecNumber>
    </submittedName>
</protein>
<evidence type="ECO:0000256" key="2">
    <source>
        <dbReference type="ARBA" id="ARBA00022771"/>
    </source>
</evidence>
<dbReference type="InterPro" id="IPR010666">
    <property type="entry name" value="Znf_GRF"/>
</dbReference>
<name>A0A2G9G9Y5_9LAMI</name>
<dbReference type="AlphaFoldDB" id="A0A2G9G9Y5"/>
<keyword evidence="2 4" id="KW-0863">Zinc-finger</keyword>
<keyword evidence="5" id="KW-0472">Membrane</keyword>
<comment type="caution">
    <text evidence="7">The sequence shown here is derived from an EMBL/GenBank/DDBJ whole genome shotgun (WGS) entry which is preliminary data.</text>
</comment>
<sequence length="99" mass="11731">MNLKMEELCYCNRPTLKKTSWTDLNPGRRYSICPQYRENGGCNFFSWVDPPMCARSRQIIPGLLKRVNKLESEIARRKSKELKMWIVMGVSCILIYFFM</sequence>
<organism evidence="7 8">
    <name type="scientific">Handroanthus impetiginosus</name>
    <dbReference type="NCBI Taxonomy" id="429701"/>
    <lineage>
        <taxon>Eukaryota</taxon>
        <taxon>Viridiplantae</taxon>
        <taxon>Streptophyta</taxon>
        <taxon>Embryophyta</taxon>
        <taxon>Tracheophyta</taxon>
        <taxon>Spermatophyta</taxon>
        <taxon>Magnoliopsida</taxon>
        <taxon>eudicotyledons</taxon>
        <taxon>Gunneridae</taxon>
        <taxon>Pentapetalae</taxon>
        <taxon>asterids</taxon>
        <taxon>lamiids</taxon>
        <taxon>Lamiales</taxon>
        <taxon>Bignoniaceae</taxon>
        <taxon>Crescentiina</taxon>
        <taxon>Tabebuia alliance</taxon>
        <taxon>Handroanthus</taxon>
    </lineage>
</organism>
<evidence type="ECO:0000256" key="4">
    <source>
        <dbReference type="PROSITE-ProRule" id="PRU01343"/>
    </source>
</evidence>
<dbReference type="GO" id="GO:0008270">
    <property type="term" value="F:zinc ion binding"/>
    <property type="evidence" value="ECO:0007669"/>
    <property type="project" value="UniProtKB-KW"/>
</dbReference>
<dbReference type="PROSITE" id="PS51999">
    <property type="entry name" value="ZF_GRF"/>
    <property type="match status" value="1"/>
</dbReference>
<accession>A0A2G9G9Y5</accession>
<evidence type="ECO:0000256" key="1">
    <source>
        <dbReference type="ARBA" id="ARBA00022723"/>
    </source>
</evidence>
<dbReference type="EC" id="5.99.1.2" evidence="7"/>
<proteinExistence type="predicted"/>
<dbReference type="PANTHER" id="PTHR33248">
    <property type="entry name" value="ZINC ION-BINDING PROTEIN"/>
    <property type="match status" value="1"/>
</dbReference>
<evidence type="ECO:0000256" key="3">
    <source>
        <dbReference type="ARBA" id="ARBA00022833"/>
    </source>
</evidence>
<keyword evidence="8" id="KW-1185">Reference proteome</keyword>
<keyword evidence="5" id="KW-1133">Transmembrane helix</keyword>
<evidence type="ECO:0000313" key="8">
    <source>
        <dbReference type="Proteomes" id="UP000231279"/>
    </source>
</evidence>
<dbReference type="EMBL" id="NKXS01006071">
    <property type="protein sequence ID" value="PIN02097.1"/>
    <property type="molecule type" value="Genomic_DNA"/>
</dbReference>
<feature type="domain" description="GRF-type" evidence="6">
    <location>
        <begin position="9"/>
        <end position="51"/>
    </location>
</feature>
<keyword evidence="5" id="KW-0812">Transmembrane</keyword>
<evidence type="ECO:0000259" key="6">
    <source>
        <dbReference type="PROSITE" id="PS51999"/>
    </source>
</evidence>
<dbReference type="GO" id="GO:0016853">
    <property type="term" value="F:isomerase activity"/>
    <property type="evidence" value="ECO:0007669"/>
    <property type="project" value="UniProtKB-KW"/>
</dbReference>
<keyword evidence="1" id="KW-0479">Metal-binding</keyword>
<evidence type="ECO:0000256" key="5">
    <source>
        <dbReference type="SAM" id="Phobius"/>
    </source>
</evidence>
<dbReference type="Pfam" id="PF06839">
    <property type="entry name" value="Zn_ribbon_GRF"/>
    <property type="match status" value="1"/>
</dbReference>